<name>A0AAD7CQ14_MYCRO</name>
<organism evidence="1 2">
    <name type="scientific">Mycena rosella</name>
    <name type="common">Pink bonnet</name>
    <name type="synonym">Agaricus rosellus</name>
    <dbReference type="NCBI Taxonomy" id="1033263"/>
    <lineage>
        <taxon>Eukaryota</taxon>
        <taxon>Fungi</taxon>
        <taxon>Dikarya</taxon>
        <taxon>Basidiomycota</taxon>
        <taxon>Agaricomycotina</taxon>
        <taxon>Agaricomycetes</taxon>
        <taxon>Agaricomycetidae</taxon>
        <taxon>Agaricales</taxon>
        <taxon>Marasmiineae</taxon>
        <taxon>Mycenaceae</taxon>
        <taxon>Mycena</taxon>
    </lineage>
</organism>
<comment type="caution">
    <text evidence="1">The sequence shown here is derived from an EMBL/GenBank/DDBJ whole genome shotgun (WGS) entry which is preliminary data.</text>
</comment>
<evidence type="ECO:0000313" key="1">
    <source>
        <dbReference type="EMBL" id="KAJ7656186.1"/>
    </source>
</evidence>
<sequence length="189" mass="20639">MCRPSTSIHGSARPSQALLVQLEARPSHVECPGFLEAVSKKRNCSKVKHLVRKAGAVQEFQGLVADGPRPPIMSVLAGNIPVGVPRSNRGQAVLKDGTIFFSVQFGSGNPSFESGSGREDSGRHVLLHREKILAESQFSLVADGPHPPIIQGVNRIPVGSLVRLEARPYRKMYFLGEKERCESKTHPER</sequence>
<evidence type="ECO:0000313" key="2">
    <source>
        <dbReference type="Proteomes" id="UP001221757"/>
    </source>
</evidence>
<accession>A0AAD7CQ14</accession>
<keyword evidence="2" id="KW-1185">Reference proteome</keyword>
<dbReference type="EMBL" id="JARKIE010000303">
    <property type="protein sequence ID" value="KAJ7656186.1"/>
    <property type="molecule type" value="Genomic_DNA"/>
</dbReference>
<gene>
    <name evidence="1" type="ORF">B0H17DRAFT_1146247</name>
</gene>
<dbReference type="Proteomes" id="UP001221757">
    <property type="component" value="Unassembled WGS sequence"/>
</dbReference>
<proteinExistence type="predicted"/>
<reference evidence="1" key="1">
    <citation type="submission" date="2023-03" db="EMBL/GenBank/DDBJ databases">
        <title>Massive genome expansion in bonnet fungi (Mycena s.s.) driven by repeated elements and novel gene families across ecological guilds.</title>
        <authorList>
            <consortium name="Lawrence Berkeley National Laboratory"/>
            <person name="Harder C.B."/>
            <person name="Miyauchi S."/>
            <person name="Viragh M."/>
            <person name="Kuo A."/>
            <person name="Thoen E."/>
            <person name="Andreopoulos B."/>
            <person name="Lu D."/>
            <person name="Skrede I."/>
            <person name="Drula E."/>
            <person name="Henrissat B."/>
            <person name="Morin E."/>
            <person name="Kohler A."/>
            <person name="Barry K."/>
            <person name="LaButti K."/>
            <person name="Morin E."/>
            <person name="Salamov A."/>
            <person name="Lipzen A."/>
            <person name="Mereny Z."/>
            <person name="Hegedus B."/>
            <person name="Baldrian P."/>
            <person name="Stursova M."/>
            <person name="Weitz H."/>
            <person name="Taylor A."/>
            <person name="Grigoriev I.V."/>
            <person name="Nagy L.G."/>
            <person name="Martin F."/>
            <person name="Kauserud H."/>
        </authorList>
    </citation>
    <scope>NUCLEOTIDE SEQUENCE</scope>
    <source>
        <strain evidence="1">CBHHK067</strain>
    </source>
</reference>
<protein>
    <submittedName>
        <fullName evidence="1">Uncharacterized protein</fullName>
    </submittedName>
</protein>
<dbReference type="AlphaFoldDB" id="A0AAD7CQ14"/>